<keyword evidence="2" id="KW-0813">Transport</keyword>
<organism evidence="12 13">
    <name type="scientific">Smittium simulii</name>
    <dbReference type="NCBI Taxonomy" id="133385"/>
    <lineage>
        <taxon>Eukaryota</taxon>
        <taxon>Fungi</taxon>
        <taxon>Fungi incertae sedis</taxon>
        <taxon>Zoopagomycota</taxon>
        <taxon>Kickxellomycotina</taxon>
        <taxon>Harpellomycetes</taxon>
        <taxon>Harpellales</taxon>
        <taxon>Legeriomycetaceae</taxon>
        <taxon>Smittium</taxon>
    </lineage>
</organism>
<comment type="caution">
    <text evidence="12">The sequence shown here is derived from an EMBL/GenBank/DDBJ whole genome shotgun (WGS) entry which is preliminary data.</text>
</comment>
<dbReference type="STRING" id="133385.A0A2T9YD59"/>
<evidence type="ECO:0000256" key="8">
    <source>
        <dbReference type="ARBA" id="ARBA00023065"/>
    </source>
</evidence>
<proteinExistence type="predicted"/>
<keyword evidence="4" id="KW-0812">Transmembrane</keyword>
<keyword evidence="9" id="KW-0472">Membrane</keyword>
<keyword evidence="3" id="KW-0633">Potassium transport</keyword>
<dbReference type="Proteomes" id="UP000245383">
    <property type="component" value="Unassembled WGS sequence"/>
</dbReference>
<keyword evidence="13" id="KW-1185">Reference proteome</keyword>
<dbReference type="Gene3D" id="3.40.50.720">
    <property type="entry name" value="NAD(P)-binding Rossmann-like Domain"/>
    <property type="match status" value="1"/>
</dbReference>
<dbReference type="GO" id="GO:0005267">
    <property type="term" value="F:potassium channel activity"/>
    <property type="evidence" value="ECO:0007669"/>
    <property type="project" value="UniProtKB-KW"/>
</dbReference>
<evidence type="ECO:0000256" key="2">
    <source>
        <dbReference type="ARBA" id="ARBA00022448"/>
    </source>
</evidence>
<accession>A0A2T9YD59</accession>
<protein>
    <recommendedName>
        <fullName evidence="11">RCK N-terminal domain-containing protein</fullName>
    </recommendedName>
</protein>
<dbReference type="OrthoDB" id="297496at2759"/>
<keyword evidence="8" id="KW-0406">Ion transport</keyword>
<reference evidence="12 13" key="1">
    <citation type="journal article" date="2018" name="MBio">
        <title>Comparative Genomics Reveals the Core Gene Toolbox for the Fungus-Insect Symbiosis.</title>
        <authorList>
            <person name="Wang Y."/>
            <person name="Stata M."/>
            <person name="Wang W."/>
            <person name="Stajich J.E."/>
            <person name="White M.M."/>
            <person name="Moncalvo J.M."/>
        </authorList>
    </citation>
    <scope>NUCLEOTIDE SEQUENCE [LARGE SCALE GENOMIC DNA]</scope>
    <source>
        <strain evidence="12 13">SWE-8-4</strain>
    </source>
</reference>
<gene>
    <name evidence="12" type="ORF">BB561_004958</name>
</gene>
<name>A0A2T9YD59_9FUNG</name>
<keyword evidence="7" id="KW-1133">Transmembrane helix</keyword>
<dbReference type="Pfam" id="PF22614">
    <property type="entry name" value="Slo-like_RCK"/>
    <property type="match status" value="1"/>
</dbReference>
<dbReference type="InterPro" id="IPR003148">
    <property type="entry name" value="RCK_N"/>
</dbReference>
<feature type="domain" description="RCK N-terminal" evidence="11">
    <location>
        <begin position="189"/>
        <end position="283"/>
    </location>
</feature>
<keyword evidence="6" id="KW-0630">Potassium</keyword>
<evidence type="ECO:0000256" key="7">
    <source>
        <dbReference type="ARBA" id="ARBA00022989"/>
    </source>
</evidence>
<evidence type="ECO:0000313" key="12">
    <source>
        <dbReference type="EMBL" id="PVU90235.1"/>
    </source>
</evidence>
<evidence type="ECO:0000256" key="5">
    <source>
        <dbReference type="ARBA" id="ARBA00022826"/>
    </source>
</evidence>
<evidence type="ECO:0000256" key="4">
    <source>
        <dbReference type="ARBA" id="ARBA00022692"/>
    </source>
</evidence>
<dbReference type="PANTHER" id="PTHR10027:SF10">
    <property type="entry name" value="SLOWPOKE 2, ISOFORM D"/>
    <property type="match status" value="1"/>
</dbReference>
<evidence type="ECO:0000256" key="9">
    <source>
        <dbReference type="ARBA" id="ARBA00023136"/>
    </source>
</evidence>
<evidence type="ECO:0000313" key="13">
    <source>
        <dbReference type="Proteomes" id="UP000245383"/>
    </source>
</evidence>
<evidence type="ECO:0000256" key="1">
    <source>
        <dbReference type="ARBA" id="ARBA00004141"/>
    </source>
</evidence>
<keyword evidence="5" id="KW-0631">Potassium channel</keyword>
<sequence>MSFTSYFDGFNGIGKLRDIAQINSEEISYETDLIFEQIDEDNKKIESNNTRLTSYNGYSFATPSAVKPDVYNLDDKHSVRFNKKVVSYEYTEDNSAPSESYSTSDELPEDIAGHIVICIGESTLPSNMEYLVGSIRSSAYSAYIYEKKQKAKYPNDFYSSKHSSSITADYREKNNSRYKKLNTGAPILNSQPIVFLCSEPPSDKIKRGLQRYYGVYFVTGSPFLKADLVKARIMTASSAIVLLEPIYSDRDNNNSNQPSINDTSTFAADASTLISVINIETLTAKSPDFNLCVELNYRENMQFIGDSSPLEINNICIQSLMMPCFMSGNCLIPTMLDSLICQSFYNEDLIPLLKNLIFPRGDITREIEHSKMLSAGLSHRDLPSASNYLNQEDTSNIFLIPVPKKHINSTFSNLFFDMCTRFDAICIGLYRNSSTVTKNHNKNLNRLLASKSNNKDVEKELHNAKYFVVNPHSQTILHNDDRIYILSKNYPEC</sequence>
<dbReference type="InterPro" id="IPR047871">
    <property type="entry name" value="K_chnl_Slo-like"/>
</dbReference>
<evidence type="ECO:0000256" key="3">
    <source>
        <dbReference type="ARBA" id="ARBA00022538"/>
    </source>
</evidence>
<evidence type="ECO:0000259" key="11">
    <source>
        <dbReference type="Pfam" id="PF22614"/>
    </source>
</evidence>
<dbReference type="EMBL" id="MBFR01000268">
    <property type="protein sequence ID" value="PVU90235.1"/>
    <property type="molecule type" value="Genomic_DNA"/>
</dbReference>
<evidence type="ECO:0000256" key="10">
    <source>
        <dbReference type="ARBA" id="ARBA00023303"/>
    </source>
</evidence>
<comment type="subcellular location">
    <subcellularLocation>
        <location evidence="1">Membrane</location>
        <topology evidence="1">Multi-pass membrane protein</topology>
    </subcellularLocation>
</comment>
<dbReference type="AlphaFoldDB" id="A0A2T9YD59"/>
<dbReference type="PANTHER" id="PTHR10027">
    <property type="entry name" value="CALCIUM-ACTIVATED POTASSIUM CHANNEL ALPHA CHAIN"/>
    <property type="match status" value="1"/>
</dbReference>
<dbReference type="GO" id="GO:0016020">
    <property type="term" value="C:membrane"/>
    <property type="evidence" value="ECO:0007669"/>
    <property type="project" value="UniProtKB-SubCell"/>
</dbReference>
<keyword evidence="10" id="KW-0407">Ion channel</keyword>
<evidence type="ECO:0000256" key="6">
    <source>
        <dbReference type="ARBA" id="ARBA00022958"/>
    </source>
</evidence>